<keyword evidence="2" id="KW-1185">Reference proteome</keyword>
<dbReference type="PANTHER" id="PTHR10622">
    <property type="entry name" value="HET DOMAIN-CONTAINING PROTEIN"/>
    <property type="match status" value="1"/>
</dbReference>
<proteinExistence type="predicted"/>
<dbReference type="EMBL" id="JBANRG010000002">
    <property type="protein sequence ID" value="KAK7471143.1"/>
    <property type="molecule type" value="Genomic_DNA"/>
</dbReference>
<reference evidence="1 2" key="1">
    <citation type="submission" date="2024-01" db="EMBL/GenBank/DDBJ databases">
        <title>A draft genome for the cacao thread blight pathogen Marasmiellus scandens.</title>
        <authorList>
            <person name="Baruah I.K."/>
            <person name="Leung J."/>
            <person name="Bukari Y."/>
            <person name="Amoako-Attah I."/>
            <person name="Meinhardt L.W."/>
            <person name="Bailey B.A."/>
            <person name="Cohen S.P."/>
        </authorList>
    </citation>
    <scope>NUCLEOTIDE SEQUENCE [LARGE SCALE GENOMIC DNA]</scope>
    <source>
        <strain evidence="1 2">GH-19</strain>
    </source>
</reference>
<comment type="caution">
    <text evidence="1">The sequence shown here is derived from an EMBL/GenBank/DDBJ whole genome shotgun (WGS) entry which is preliminary data.</text>
</comment>
<dbReference type="Proteomes" id="UP001498398">
    <property type="component" value="Unassembled WGS sequence"/>
</dbReference>
<protein>
    <submittedName>
        <fullName evidence="1">Uncharacterized protein</fullName>
    </submittedName>
</protein>
<sequence>MSWIKGRKTTRPPDLAYCLFGLLGVSMPINYTETLGQAMKRLQDVYLDANPQYKDSKAFGPEIGPGSFLQIVDIVHEIQHDYIDAHHEGPSGELVFGQSTSIPLLDLKRQVFITGVLDHATDKLLVQYLEDFLTMSTYNDDKAQECRYFVLWYLQNVKEDSKFNYSDLELIGQCILEEMQDIQDNIERANMCLEVSLYLLNGSGRSGWHIQCDFYPIMFDLIQTLPLDGAFKQTEGYYFFKTFLDLAMCTRLVFLANSRHRFLSSEVIEQVQTGLAQDYILPHFLYLDSLASASFCNNLLIAIISHYIQLSCEFKIPPSCAGILKGLTDQPWALSYIHEKVQMAFAENMAMLLKAITTKQGLDSQSAKSTLSDVLVLLDKNSLAWNWMTSPQAARVLFNALSQYQPNPQGTAKMFRMLERGEIERIGLLKHCQQLLSAQASLKRKWTKWTQKLLKVNSV</sequence>
<gene>
    <name evidence="1" type="ORF">VKT23_002555</name>
</gene>
<organism evidence="1 2">
    <name type="scientific">Marasmiellus scandens</name>
    <dbReference type="NCBI Taxonomy" id="2682957"/>
    <lineage>
        <taxon>Eukaryota</taxon>
        <taxon>Fungi</taxon>
        <taxon>Dikarya</taxon>
        <taxon>Basidiomycota</taxon>
        <taxon>Agaricomycotina</taxon>
        <taxon>Agaricomycetes</taxon>
        <taxon>Agaricomycetidae</taxon>
        <taxon>Agaricales</taxon>
        <taxon>Marasmiineae</taxon>
        <taxon>Omphalotaceae</taxon>
        <taxon>Marasmiellus</taxon>
    </lineage>
</organism>
<accession>A0ABR1K2S2</accession>
<name>A0ABR1K2S2_9AGAR</name>
<evidence type="ECO:0000313" key="2">
    <source>
        <dbReference type="Proteomes" id="UP001498398"/>
    </source>
</evidence>
<dbReference type="PANTHER" id="PTHR10622:SF10">
    <property type="entry name" value="HET DOMAIN-CONTAINING PROTEIN"/>
    <property type="match status" value="1"/>
</dbReference>
<evidence type="ECO:0000313" key="1">
    <source>
        <dbReference type="EMBL" id="KAK7471143.1"/>
    </source>
</evidence>